<dbReference type="PROSITE" id="PS51257">
    <property type="entry name" value="PROKAR_LIPOPROTEIN"/>
    <property type="match status" value="1"/>
</dbReference>
<feature type="active site" evidence="9">
    <location>
        <position position="141"/>
    </location>
</feature>
<keyword evidence="5 9" id="KW-0064">Aspartyl protease</keyword>
<organism evidence="12 13">
    <name type="scientific">Pendulispora brunnea</name>
    <dbReference type="NCBI Taxonomy" id="2905690"/>
    <lineage>
        <taxon>Bacteria</taxon>
        <taxon>Pseudomonadati</taxon>
        <taxon>Myxococcota</taxon>
        <taxon>Myxococcia</taxon>
        <taxon>Myxococcales</taxon>
        <taxon>Sorangiineae</taxon>
        <taxon>Pendulisporaceae</taxon>
        <taxon>Pendulispora</taxon>
    </lineage>
</organism>
<evidence type="ECO:0000256" key="4">
    <source>
        <dbReference type="ARBA" id="ARBA00022692"/>
    </source>
</evidence>
<reference evidence="12 13" key="1">
    <citation type="submission" date="2021-12" db="EMBL/GenBank/DDBJ databases">
        <title>Discovery of the Pendulisporaceae a myxobacterial family with distinct sporulation behavior and unique specialized metabolism.</title>
        <authorList>
            <person name="Garcia R."/>
            <person name="Popoff A."/>
            <person name="Bader C.D."/>
            <person name="Loehr J."/>
            <person name="Walesch S."/>
            <person name="Walt C."/>
            <person name="Boldt J."/>
            <person name="Bunk B."/>
            <person name="Haeckl F.J.F.P.J."/>
            <person name="Gunesch A.P."/>
            <person name="Birkelbach J."/>
            <person name="Nuebel U."/>
            <person name="Pietschmann T."/>
            <person name="Bach T."/>
            <person name="Mueller R."/>
        </authorList>
    </citation>
    <scope>NUCLEOTIDE SEQUENCE [LARGE SCALE GENOMIC DNA]</scope>
    <source>
        <strain evidence="12 13">MSr12523</strain>
    </source>
</reference>
<comment type="caution">
    <text evidence="9">Lacks conserved residue(s) required for the propagation of feature annotation.</text>
</comment>
<name>A0ABZ2K9Z5_9BACT</name>
<dbReference type="PROSITE" id="PS00855">
    <property type="entry name" value="SPASE_II"/>
    <property type="match status" value="1"/>
</dbReference>
<dbReference type="EC" id="3.4.23.36" evidence="9"/>
<protein>
    <recommendedName>
        <fullName evidence="9">Lipoprotein signal peptidase</fullName>
        <ecNumber evidence="9">3.4.23.36</ecNumber>
    </recommendedName>
    <alternativeName>
        <fullName evidence="9">Prolipoprotein signal peptidase</fullName>
    </alternativeName>
    <alternativeName>
        <fullName evidence="9">Signal peptidase II</fullName>
        <shortName evidence="9">SPase II</shortName>
    </alternativeName>
</protein>
<dbReference type="InterPro" id="IPR001872">
    <property type="entry name" value="Peptidase_A8"/>
</dbReference>
<keyword evidence="6 9" id="KW-0378">Hydrolase</keyword>
<evidence type="ECO:0000313" key="13">
    <source>
        <dbReference type="Proteomes" id="UP001379533"/>
    </source>
</evidence>
<dbReference type="RefSeq" id="WP_394844795.1">
    <property type="nucleotide sequence ID" value="NZ_CP089982.1"/>
</dbReference>
<evidence type="ECO:0000256" key="3">
    <source>
        <dbReference type="ARBA" id="ARBA00022670"/>
    </source>
</evidence>
<dbReference type="PRINTS" id="PR00781">
    <property type="entry name" value="LIPOSIGPTASE"/>
</dbReference>
<dbReference type="Proteomes" id="UP001379533">
    <property type="component" value="Chromosome"/>
</dbReference>
<evidence type="ECO:0000256" key="9">
    <source>
        <dbReference type="HAMAP-Rule" id="MF_00161"/>
    </source>
</evidence>
<comment type="similarity">
    <text evidence="1 9 11">Belongs to the peptidase A8 family.</text>
</comment>
<keyword evidence="3 9" id="KW-0645">Protease</keyword>
<keyword evidence="13" id="KW-1185">Reference proteome</keyword>
<dbReference type="PANTHER" id="PTHR33695">
    <property type="entry name" value="LIPOPROTEIN SIGNAL PEPTIDASE"/>
    <property type="match status" value="1"/>
</dbReference>
<evidence type="ECO:0000256" key="1">
    <source>
        <dbReference type="ARBA" id="ARBA00006139"/>
    </source>
</evidence>
<dbReference type="GO" id="GO:0004190">
    <property type="term" value="F:aspartic-type endopeptidase activity"/>
    <property type="evidence" value="ECO:0007669"/>
    <property type="project" value="UniProtKB-EC"/>
</dbReference>
<comment type="catalytic activity">
    <reaction evidence="9 10">
        <text>Release of signal peptides from bacterial membrane prolipoproteins. Hydrolyzes -Xaa-Yaa-Zaa-|-(S,diacylglyceryl)Cys-, in which Xaa is hydrophobic (preferably Leu), and Yaa (Ala or Ser) and Zaa (Gly or Ala) have small, neutral side chains.</text>
        <dbReference type="EC" id="3.4.23.36"/>
    </reaction>
</comment>
<evidence type="ECO:0000256" key="2">
    <source>
        <dbReference type="ARBA" id="ARBA00022475"/>
    </source>
</evidence>
<feature type="active site" evidence="9">
    <location>
        <position position="127"/>
    </location>
</feature>
<sequence>MGSRGTGLFARALLLLGSAALVGCDHASKAMALHELGGGRIVELIAGVLDLRYTENHDIAFSLLRDVAIPHKPLVLGAFAAAVFVGMLVTWWRRRYAQWPEPMGYALVAAGAMGNILDRFMRGFVVDFIHLTHWPVFNVADILVVAGLAFIALGAARPRTPAQPSV</sequence>
<evidence type="ECO:0000256" key="6">
    <source>
        <dbReference type="ARBA" id="ARBA00022801"/>
    </source>
</evidence>
<evidence type="ECO:0000256" key="7">
    <source>
        <dbReference type="ARBA" id="ARBA00022989"/>
    </source>
</evidence>
<comment type="function">
    <text evidence="9 10">This protein specifically catalyzes the removal of signal peptides from prolipoproteins.</text>
</comment>
<gene>
    <name evidence="9 12" type="primary">lspA</name>
    <name evidence="12" type="ORF">LZC95_48085</name>
</gene>
<dbReference type="PANTHER" id="PTHR33695:SF1">
    <property type="entry name" value="LIPOPROTEIN SIGNAL PEPTIDASE"/>
    <property type="match status" value="1"/>
</dbReference>
<keyword evidence="7 9" id="KW-1133">Transmembrane helix</keyword>
<evidence type="ECO:0000256" key="10">
    <source>
        <dbReference type="RuleBase" id="RU000594"/>
    </source>
</evidence>
<accession>A0ABZ2K9Z5</accession>
<keyword evidence="2 9" id="KW-1003">Cell membrane</keyword>
<feature type="transmembrane region" description="Helical" evidence="9">
    <location>
        <begin position="133"/>
        <end position="156"/>
    </location>
</feature>
<evidence type="ECO:0000256" key="11">
    <source>
        <dbReference type="RuleBase" id="RU004181"/>
    </source>
</evidence>
<feature type="transmembrane region" description="Helical" evidence="9">
    <location>
        <begin position="104"/>
        <end position="121"/>
    </location>
</feature>
<comment type="pathway">
    <text evidence="9">Protein modification; lipoprotein biosynthesis (signal peptide cleavage).</text>
</comment>
<evidence type="ECO:0000256" key="5">
    <source>
        <dbReference type="ARBA" id="ARBA00022750"/>
    </source>
</evidence>
<evidence type="ECO:0000313" key="12">
    <source>
        <dbReference type="EMBL" id="WXA94193.1"/>
    </source>
</evidence>
<dbReference type="NCBIfam" id="TIGR00077">
    <property type="entry name" value="lspA"/>
    <property type="match status" value="1"/>
</dbReference>
<evidence type="ECO:0000256" key="8">
    <source>
        <dbReference type="ARBA" id="ARBA00023136"/>
    </source>
</evidence>
<dbReference type="EMBL" id="CP089982">
    <property type="protein sequence ID" value="WXA94193.1"/>
    <property type="molecule type" value="Genomic_DNA"/>
</dbReference>
<proteinExistence type="inferred from homology"/>
<keyword evidence="4 9" id="KW-0812">Transmembrane</keyword>
<dbReference type="Pfam" id="PF01252">
    <property type="entry name" value="Peptidase_A8"/>
    <property type="match status" value="1"/>
</dbReference>
<keyword evidence="8 9" id="KW-0472">Membrane</keyword>
<feature type="transmembrane region" description="Helical" evidence="9">
    <location>
        <begin position="74"/>
        <end position="92"/>
    </location>
</feature>
<dbReference type="HAMAP" id="MF_00161">
    <property type="entry name" value="LspA"/>
    <property type="match status" value="1"/>
</dbReference>
<comment type="subcellular location">
    <subcellularLocation>
        <location evidence="9">Cell membrane</location>
        <topology evidence="9">Multi-pass membrane protein</topology>
    </subcellularLocation>
</comment>